<protein>
    <submittedName>
        <fullName evidence="2">Integrator complex subunit 4</fullName>
    </submittedName>
</protein>
<dbReference type="InterPro" id="IPR011989">
    <property type="entry name" value="ARM-like"/>
</dbReference>
<dbReference type="GO" id="GO:0016180">
    <property type="term" value="P:snRNA processing"/>
    <property type="evidence" value="ECO:0007669"/>
    <property type="project" value="TreeGrafter"/>
</dbReference>
<feature type="region of interest" description="Disordered" evidence="1">
    <location>
        <begin position="209"/>
        <end position="230"/>
    </location>
</feature>
<dbReference type="EMBL" id="MU825400">
    <property type="protein sequence ID" value="KAJ7392805.1"/>
    <property type="molecule type" value="Genomic_DNA"/>
</dbReference>
<organism evidence="2 3">
    <name type="scientific">Desmophyllum pertusum</name>
    <dbReference type="NCBI Taxonomy" id="174260"/>
    <lineage>
        <taxon>Eukaryota</taxon>
        <taxon>Metazoa</taxon>
        <taxon>Cnidaria</taxon>
        <taxon>Anthozoa</taxon>
        <taxon>Hexacorallia</taxon>
        <taxon>Scleractinia</taxon>
        <taxon>Caryophylliina</taxon>
        <taxon>Caryophylliidae</taxon>
        <taxon>Desmophyllum</taxon>
    </lineage>
</organism>
<evidence type="ECO:0000313" key="3">
    <source>
        <dbReference type="Proteomes" id="UP001163046"/>
    </source>
</evidence>
<dbReference type="PANTHER" id="PTHR20938">
    <property type="entry name" value="INTEGRATOR COMPLEX SUBUNIT 4"/>
    <property type="match status" value="1"/>
</dbReference>
<dbReference type="InterPro" id="IPR016024">
    <property type="entry name" value="ARM-type_fold"/>
</dbReference>
<accession>A0A9X0DAJ2</accession>
<dbReference type="PANTHER" id="PTHR20938:SF0">
    <property type="entry name" value="INTEGRATOR COMPLEX SUBUNIT 4"/>
    <property type="match status" value="1"/>
</dbReference>
<dbReference type="Gene3D" id="1.25.10.10">
    <property type="entry name" value="Leucine-rich Repeat Variant"/>
    <property type="match status" value="1"/>
</dbReference>
<reference evidence="2" key="1">
    <citation type="submission" date="2023-01" db="EMBL/GenBank/DDBJ databases">
        <title>Genome assembly of the deep-sea coral Lophelia pertusa.</title>
        <authorList>
            <person name="Herrera S."/>
            <person name="Cordes E."/>
        </authorList>
    </citation>
    <scope>NUCLEOTIDE SEQUENCE</scope>
    <source>
        <strain evidence="2">USNM1676648</strain>
        <tissue evidence="2">Polyp</tissue>
    </source>
</reference>
<sequence length="230" mass="25882">MMNDEIESVRLSAINSLRKISQHIQLREDQLETLLGVLEDFSGDTREAVRELLCDCVFSTRACLHAAIHALLGNLAKYPQDRSSIWRCAKFLGEKHQHLASSLVPELLSTHPFFATPEPSVDDPAYVAILILVFNATAKSPTMLAMFPDHTSWHYAYLRDSQPDLVPHLDIEKSVTELDDKKIDEEGPQNANSFFESIQMRIKCVASRSPLNAQQASKNSHSRPSTCQEH</sequence>
<dbReference type="SUPFAM" id="SSF48371">
    <property type="entry name" value="ARM repeat"/>
    <property type="match status" value="1"/>
</dbReference>
<dbReference type="AlphaFoldDB" id="A0A9X0DAJ2"/>
<proteinExistence type="predicted"/>
<gene>
    <name evidence="2" type="primary">INTS4_2</name>
    <name evidence="2" type="ORF">OS493_010464</name>
</gene>
<name>A0A9X0DAJ2_9CNID</name>
<evidence type="ECO:0000256" key="1">
    <source>
        <dbReference type="SAM" id="MobiDB-lite"/>
    </source>
</evidence>
<dbReference type="Proteomes" id="UP001163046">
    <property type="component" value="Unassembled WGS sequence"/>
</dbReference>
<dbReference type="GO" id="GO:0032039">
    <property type="term" value="C:integrator complex"/>
    <property type="evidence" value="ECO:0007669"/>
    <property type="project" value="TreeGrafter"/>
</dbReference>
<evidence type="ECO:0000313" key="2">
    <source>
        <dbReference type="EMBL" id="KAJ7392805.1"/>
    </source>
</evidence>
<dbReference type="OrthoDB" id="18190at2759"/>
<comment type="caution">
    <text evidence="2">The sequence shown here is derived from an EMBL/GenBank/DDBJ whole genome shotgun (WGS) entry which is preliminary data.</text>
</comment>
<keyword evidence="3" id="KW-1185">Reference proteome</keyword>